<dbReference type="OrthoDB" id="6755972at2759"/>
<feature type="compositionally biased region" description="Basic and acidic residues" evidence="1">
    <location>
        <begin position="47"/>
        <end position="56"/>
    </location>
</feature>
<feature type="region of interest" description="Disordered" evidence="1">
    <location>
        <begin position="126"/>
        <end position="203"/>
    </location>
</feature>
<proteinExistence type="predicted"/>
<feature type="region of interest" description="Disordered" evidence="1">
    <location>
        <begin position="225"/>
        <end position="312"/>
    </location>
</feature>
<gene>
    <name evidence="2" type="ORF">A3770_04p29340</name>
</gene>
<evidence type="ECO:0000313" key="3">
    <source>
        <dbReference type="Proteomes" id="UP000316726"/>
    </source>
</evidence>
<organism evidence="2 3">
    <name type="scientific">Chloropicon primus</name>
    <dbReference type="NCBI Taxonomy" id="1764295"/>
    <lineage>
        <taxon>Eukaryota</taxon>
        <taxon>Viridiplantae</taxon>
        <taxon>Chlorophyta</taxon>
        <taxon>Chloropicophyceae</taxon>
        <taxon>Chloropicales</taxon>
        <taxon>Chloropicaceae</taxon>
        <taxon>Chloropicon</taxon>
    </lineage>
</organism>
<evidence type="ECO:0000256" key="1">
    <source>
        <dbReference type="SAM" id="MobiDB-lite"/>
    </source>
</evidence>
<sequence length="514" mass="57026">MKKQVPKSGLPLAISTPQWRFLSDDAIQKRTGASAATGVQKGAKAGSTDREREGEVSPHGVGEYGGDSGRPTAKAGQRTEAFKYTKSVFLDQLGEELADDTVPKEDIIRMLEEAVGEEVLLQSDYMLEQRLTPEGGGSGRGTEATEGGQNLADGAPVAGDSRNSSPSAREKAFGRPPQASPSVHAGGASLGISAKNSSQLIKNPRYMRQIREVARRTSLGTIQGLTAKRNRNYREPKKVPAVMADKSLKEEGDGFWSDEEEGEEGGIHHSTHSPTGHQKDKEREITPEHIPRRGSQPYPIISPKSVPAPRPQSPVIIWRPNASVRLATDLPRECLNNSILNPQQDMKLTDLIKSDRGFDPLSVIKSNSGQSQLPPEMKKTFSYYKQFVSNTMPSADEEKEVLSSKSRPEWGKRIPPSPKSEYGAWYIPPDLWESDMRLSTKNKEKKVQLMRENLWNTSIFDDSRKGTMEAGLTDLEIQEAQISEQIPNQYSSKMYKEYIKKKQGRLPHYLERLS</sequence>
<dbReference type="EMBL" id="CP031037">
    <property type="protein sequence ID" value="QDZ20416.1"/>
    <property type="molecule type" value="Genomic_DNA"/>
</dbReference>
<feature type="compositionally biased region" description="Basic and acidic residues" evidence="1">
    <location>
        <begin position="277"/>
        <end position="291"/>
    </location>
</feature>
<reference evidence="2 3" key="1">
    <citation type="submission" date="2018-07" db="EMBL/GenBank/DDBJ databases">
        <title>The complete nuclear genome of the prasinophyte Chloropicon primus (CCMP1205).</title>
        <authorList>
            <person name="Pombert J.-F."/>
            <person name="Otis C."/>
            <person name="Turmel M."/>
            <person name="Lemieux C."/>
        </authorList>
    </citation>
    <scope>NUCLEOTIDE SEQUENCE [LARGE SCALE GENOMIC DNA]</scope>
    <source>
        <strain evidence="2 3">CCMP1205</strain>
    </source>
</reference>
<feature type="region of interest" description="Disordered" evidence="1">
    <location>
        <begin position="31"/>
        <end position="79"/>
    </location>
</feature>
<evidence type="ECO:0000313" key="2">
    <source>
        <dbReference type="EMBL" id="QDZ20416.1"/>
    </source>
</evidence>
<dbReference type="Proteomes" id="UP000316726">
    <property type="component" value="Chromosome 4"/>
</dbReference>
<protein>
    <submittedName>
        <fullName evidence="2">Uncharacterized protein</fullName>
    </submittedName>
</protein>
<accession>A0A5B8MIU1</accession>
<dbReference type="AlphaFoldDB" id="A0A5B8MIU1"/>
<keyword evidence="3" id="KW-1185">Reference proteome</keyword>
<name>A0A5B8MIU1_9CHLO</name>